<reference evidence="1" key="1">
    <citation type="submission" date="2022-10" db="EMBL/GenBank/DDBJ databases">
        <authorList>
            <person name="Chen Y."/>
            <person name="Dougan E. K."/>
            <person name="Chan C."/>
            <person name="Rhodes N."/>
            <person name="Thang M."/>
        </authorList>
    </citation>
    <scope>NUCLEOTIDE SEQUENCE</scope>
</reference>
<comment type="caution">
    <text evidence="1">The sequence shown here is derived from an EMBL/GenBank/DDBJ whole genome shotgun (WGS) entry which is preliminary data.</text>
</comment>
<accession>A0A9P1FXN2</accession>
<dbReference type="Proteomes" id="UP001152797">
    <property type="component" value="Unassembled WGS sequence"/>
</dbReference>
<sequence>MDVSLPLPWRCLPHVGAVGVCPSRPRTSRWAYSGDWQRQATTVSGTLAALLQSLRRATLGERQRRLRSATLVQLRIISTGLRLRMSDSRPVLVQRIEDALAEDDRRAQQPLGHAILNRPFPEKKSRKFQRMIAERLKAVELKSFCRLLRLSTAGRKAHLASEITSELLERHHLPGGLPTNEDGQGATSSAEGVVEARQSTAESLEEDVFTQSRTETAETAETATVLIPTVLANDDERRCIQKEERRLQRRQRLAQILAEELSSVAKA</sequence>
<gene>
    <name evidence="1" type="ORF">C1SCF055_LOCUS20190</name>
</gene>
<evidence type="ECO:0000313" key="3">
    <source>
        <dbReference type="Proteomes" id="UP001152797"/>
    </source>
</evidence>
<proteinExistence type="predicted"/>
<evidence type="ECO:0000313" key="2">
    <source>
        <dbReference type="EMBL" id="CAL4780751.1"/>
    </source>
</evidence>
<keyword evidence="3" id="KW-1185">Reference proteome</keyword>
<name>A0A9P1FXN2_9DINO</name>
<dbReference type="EMBL" id="CAMXCT030001833">
    <property type="protein sequence ID" value="CAL4780751.1"/>
    <property type="molecule type" value="Genomic_DNA"/>
</dbReference>
<dbReference type="AlphaFoldDB" id="A0A9P1FXN2"/>
<organism evidence="1">
    <name type="scientific">Cladocopium goreaui</name>
    <dbReference type="NCBI Taxonomy" id="2562237"/>
    <lineage>
        <taxon>Eukaryota</taxon>
        <taxon>Sar</taxon>
        <taxon>Alveolata</taxon>
        <taxon>Dinophyceae</taxon>
        <taxon>Suessiales</taxon>
        <taxon>Symbiodiniaceae</taxon>
        <taxon>Cladocopium</taxon>
    </lineage>
</organism>
<evidence type="ECO:0008006" key="4">
    <source>
        <dbReference type="Google" id="ProtNLM"/>
    </source>
</evidence>
<protein>
    <recommendedName>
        <fullName evidence="4">SAP domain-containing protein</fullName>
    </recommendedName>
</protein>
<evidence type="ECO:0000313" key="1">
    <source>
        <dbReference type="EMBL" id="CAI3993439.1"/>
    </source>
</evidence>
<dbReference type="EMBL" id="CAMXCT010001833">
    <property type="protein sequence ID" value="CAI3993439.1"/>
    <property type="molecule type" value="Genomic_DNA"/>
</dbReference>
<reference evidence="2 3" key="2">
    <citation type="submission" date="2024-05" db="EMBL/GenBank/DDBJ databases">
        <authorList>
            <person name="Chen Y."/>
            <person name="Shah S."/>
            <person name="Dougan E. K."/>
            <person name="Thang M."/>
            <person name="Chan C."/>
        </authorList>
    </citation>
    <scope>NUCLEOTIDE SEQUENCE [LARGE SCALE GENOMIC DNA]</scope>
</reference>
<dbReference type="EMBL" id="CAMXCT020001833">
    <property type="protein sequence ID" value="CAL1146814.1"/>
    <property type="molecule type" value="Genomic_DNA"/>
</dbReference>